<keyword evidence="3" id="KW-1185">Reference proteome</keyword>
<accession>A0A841T5D7</accession>
<evidence type="ECO:0000313" key="2">
    <source>
        <dbReference type="EMBL" id="MBB6637300.1"/>
    </source>
</evidence>
<proteinExistence type="predicted"/>
<gene>
    <name evidence="2" type="ORF">H7B67_24495</name>
</gene>
<dbReference type="RefSeq" id="WP_185122510.1">
    <property type="nucleotide sequence ID" value="NZ_JACJVQ010000021.1"/>
</dbReference>
<name>A0A841T5D7_9BACL</name>
<keyword evidence="1" id="KW-0812">Transmembrane</keyword>
<reference evidence="2 3" key="1">
    <citation type="submission" date="2020-08" db="EMBL/GenBank/DDBJ databases">
        <title>Cohnella phylogeny.</title>
        <authorList>
            <person name="Dunlap C."/>
        </authorList>
    </citation>
    <scope>NUCLEOTIDE SEQUENCE [LARGE SCALE GENOMIC DNA]</scope>
    <source>
        <strain evidence="2 3">DSM 25241</strain>
    </source>
</reference>
<evidence type="ECO:0000256" key="1">
    <source>
        <dbReference type="SAM" id="Phobius"/>
    </source>
</evidence>
<organism evidence="2 3">
    <name type="scientific">Cohnella thailandensis</name>
    <dbReference type="NCBI Taxonomy" id="557557"/>
    <lineage>
        <taxon>Bacteria</taxon>
        <taxon>Bacillati</taxon>
        <taxon>Bacillota</taxon>
        <taxon>Bacilli</taxon>
        <taxon>Bacillales</taxon>
        <taxon>Paenibacillaceae</taxon>
        <taxon>Cohnella</taxon>
    </lineage>
</organism>
<dbReference type="AlphaFoldDB" id="A0A841T5D7"/>
<comment type="caution">
    <text evidence="2">The sequence shown here is derived from an EMBL/GenBank/DDBJ whole genome shotgun (WGS) entry which is preliminary data.</text>
</comment>
<protein>
    <submittedName>
        <fullName evidence="2">Uncharacterized protein</fullName>
    </submittedName>
</protein>
<dbReference type="Proteomes" id="UP000535838">
    <property type="component" value="Unassembled WGS sequence"/>
</dbReference>
<sequence>MPMWRKATFWLALASAAICFCDYLGSGLANMILVRLNPLIDTIKFAEPFQGWIVDIDAARNEPNSSLIHLRLPAYWIHFASFALAGIAIDGIIHSIKKRKQP</sequence>
<keyword evidence="1" id="KW-1133">Transmembrane helix</keyword>
<keyword evidence="1" id="KW-0472">Membrane</keyword>
<feature type="transmembrane region" description="Helical" evidence="1">
    <location>
        <begin position="75"/>
        <end position="93"/>
    </location>
</feature>
<dbReference type="EMBL" id="JACJVQ010000021">
    <property type="protein sequence ID" value="MBB6637300.1"/>
    <property type="molecule type" value="Genomic_DNA"/>
</dbReference>
<evidence type="ECO:0000313" key="3">
    <source>
        <dbReference type="Proteomes" id="UP000535838"/>
    </source>
</evidence>